<dbReference type="InterPro" id="IPR000896">
    <property type="entry name" value="Hemocyanin/hexamerin_mid_dom"/>
</dbReference>
<keyword evidence="2" id="KW-0964">Secreted</keyword>
<evidence type="ECO:0000313" key="8">
    <source>
        <dbReference type="RefSeq" id="XP_013776190.1"/>
    </source>
</evidence>
<dbReference type="GeneID" id="106460974"/>
<evidence type="ECO:0000313" key="7">
    <source>
        <dbReference type="Proteomes" id="UP000694941"/>
    </source>
</evidence>
<feature type="non-terminal residue" evidence="8">
    <location>
        <position position="1"/>
    </location>
</feature>
<dbReference type="PRINTS" id="PR00187">
    <property type="entry name" value="HAEMOCYANIN"/>
</dbReference>
<dbReference type="InterPro" id="IPR014756">
    <property type="entry name" value="Ig_E-set"/>
</dbReference>
<feature type="domain" description="Tyrosinase copper-binding" evidence="6">
    <location>
        <begin position="215"/>
        <end position="226"/>
    </location>
</feature>
<dbReference type="PROSITE" id="PS00209">
    <property type="entry name" value="HEMOCYANIN_1"/>
    <property type="match status" value="1"/>
</dbReference>
<reference evidence="8" key="1">
    <citation type="submission" date="2025-08" db="UniProtKB">
        <authorList>
            <consortium name="RefSeq"/>
        </authorList>
    </citation>
    <scope>IDENTIFICATION</scope>
    <source>
        <tissue evidence="8">Muscle</tissue>
    </source>
</reference>
<sequence length="490" mass="56928">VVVNIDYSGNILDQEYKLAYYREDIAVNAHHWHWHLVYPATWRENVTGKPKDRKGELFYYMHQQMCARYDCERLSNKMTRVDPLDNWHKELEGYGPHLCSLLNGLHYGMRPSGLKIHDISDIDIYEMNRWVERVLEAISLGYVVDSEGNEVSLNAQNGTDILGDLIEASTESLNQKYYGSIHNWGHVMLAAVHDPVGKYKENPGVMDDTSTSLRDPIFYRWHRFIDNMFQEFKTNLPPYSKHELEFPKVNIGKVTLHATKSNYLQTFEEDHYLELCHGVQFCKEGSVKVHYKRLQHEEFNYNIEVHNDSSSNKNAVVRIFLAPRDNELGNRLELDDQRHLFIELDKFHVVLNPGENTITRKSKDSSVTLSKERTIDELMKGEGLNDDNNEFCSCGWPQHMLIPRSNEEGMVFDLFVMLTNWENDNVNGHSSEEAICTDAVSYCGAKDHKYPDRQAMGFPFDRTITHHTLSDFLTTNMSATEVTIKFKNHH</sequence>
<dbReference type="SUPFAM" id="SSF81296">
    <property type="entry name" value="E set domains"/>
    <property type="match status" value="1"/>
</dbReference>
<keyword evidence="4" id="KW-0186">Copper</keyword>
<dbReference type="PANTHER" id="PTHR11511">
    <property type="entry name" value="LARVAL STORAGE PROTEIN/PHENOLOXIDASE"/>
    <property type="match status" value="1"/>
</dbReference>
<dbReference type="Proteomes" id="UP000694941">
    <property type="component" value="Unplaced"/>
</dbReference>
<dbReference type="PANTHER" id="PTHR11511:SF4">
    <property type="entry name" value="PHENOLOXIDASE 2-RELATED"/>
    <property type="match status" value="1"/>
</dbReference>
<dbReference type="InterPro" id="IPR013788">
    <property type="entry name" value="Hemocyanin/hexamerin"/>
</dbReference>
<dbReference type="Gene3D" id="1.10.1280.10">
    <property type="entry name" value="Di-copper center containing domain from catechol oxidase"/>
    <property type="match status" value="1"/>
</dbReference>
<organism evidence="7 8">
    <name type="scientific">Limulus polyphemus</name>
    <name type="common">Atlantic horseshoe crab</name>
    <dbReference type="NCBI Taxonomy" id="6850"/>
    <lineage>
        <taxon>Eukaryota</taxon>
        <taxon>Metazoa</taxon>
        <taxon>Ecdysozoa</taxon>
        <taxon>Arthropoda</taxon>
        <taxon>Chelicerata</taxon>
        <taxon>Merostomata</taxon>
        <taxon>Xiphosura</taxon>
        <taxon>Limulidae</taxon>
        <taxon>Limulus</taxon>
    </lineage>
</organism>
<keyword evidence="3" id="KW-0479">Metal-binding</keyword>
<evidence type="ECO:0000256" key="2">
    <source>
        <dbReference type="ARBA" id="ARBA00022525"/>
    </source>
</evidence>
<keyword evidence="5" id="KW-1015">Disulfide bond</keyword>
<evidence type="ECO:0000256" key="1">
    <source>
        <dbReference type="ARBA" id="ARBA00004613"/>
    </source>
</evidence>
<proteinExistence type="predicted"/>
<dbReference type="SUPFAM" id="SSF48056">
    <property type="entry name" value="Di-copper centre-containing domain"/>
    <property type="match status" value="1"/>
</dbReference>
<dbReference type="PROSITE" id="PS00210">
    <property type="entry name" value="HEMOCYANIN_2"/>
    <property type="match status" value="1"/>
</dbReference>
<evidence type="ECO:0000259" key="6">
    <source>
        <dbReference type="PROSITE" id="PS00498"/>
    </source>
</evidence>
<accession>A0ABM1B764</accession>
<dbReference type="PROSITE" id="PS00498">
    <property type="entry name" value="TYROSINASE_2"/>
    <property type="match status" value="1"/>
</dbReference>
<dbReference type="InterPro" id="IPR002227">
    <property type="entry name" value="Tyrosinase_Cu-bd"/>
</dbReference>
<gene>
    <name evidence="8" type="primary">LOC106460974</name>
</gene>
<dbReference type="Gene3D" id="2.60.40.1520">
    <property type="entry name" value="Hemocyanin, C-terminal domain"/>
    <property type="match status" value="1"/>
</dbReference>
<dbReference type="InterPro" id="IPR008922">
    <property type="entry name" value="Di-copper_centre_dom_sf"/>
</dbReference>
<protein>
    <submittedName>
        <fullName evidence="8">Hemocyanin AA6 chain-like</fullName>
    </submittedName>
</protein>
<dbReference type="InterPro" id="IPR005203">
    <property type="entry name" value="Hemocyanin_C"/>
</dbReference>
<evidence type="ECO:0000256" key="3">
    <source>
        <dbReference type="ARBA" id="ARBA00022723"/>
    </source>
</evidence>
<name>A0ABM1B764_LIMPO</name>
<dbReference type="InterPro" id="IPR037020">
    <property type="entry name" value="Hemocyanin_C_sf"/>
</dbReference>
<evidence type="ECO:0000256" key="5">
    <source>
        <dbReference type="ARBA" id="ARBA00023157"/>
    </source>
</evidence>
<evidence type="ECO:0000256" key="4">
    <source>
        <dbReference type="ARBA" id="ARBA00023008"/>
    </source>
</evidence>
<keyword evidence="7" id="KW-1185">Reference proteome</keyword>
<dbReference type="Pfam" id="PF00372">
    <property type="entry name" value="Hemocyanin_M"/>
    <property type="match status" value="1"/>
</dbReference>
<dbReference type="RefSeq" id="XP_013776190.1">
    <property type="nucleotide sequence ID" value="XM_013920736.2"/>
</dbReference>
<comment type="subcellular location">
    <subcellularLocation>
        <location evidence="1">Secreted</location>
    </subcellularLocation>
</comment>
<dbReference type="Pfam" id="PF03723">
    <property type="entry name" value="Hemocyanin_C"/>
    <property type="match status" value="1"/>
</dbReference>